<dbReference type="AlphaFoldDB" id="A0A317ZS50"/>
<name>A0A317ZS50_9MICO</name>
<proteinExistence type="predicted"/>
<reference evidence="2 3" key="1">
    <citation type="submission" date="2018-05" db="EMBL/GenBank/DDBJ databases">
        <title>Genetic diversity of glacier-inhabiting Cryobacterium bacteria in China and description of Cryobacterium mengkeensis sp. nov. and Arthrobacter glacialis sp. nov.</title>
        <authorList>
            <person name="Liu Q."/>
            <person name="Xin Y.-H."/>
        </authorList>
    </citation>
    <scope>NUCLEOTIDE SEQUENCE [LARGE SCALE GENOMIC DNA]</scope>
    <source>
        <strain evidence="2 3">SK-1</strain>
    </source>
</reference>
<gene>
    <name evidence="2" type="ORF">CTB96_08505</name>
</gene>
<dbReference type="InterPro" id="IPR036514">
    <property type="entry name" value="SGNH_hydro_sf"/>
</dbReference>
<dbReference type="SUPFAM" id="SSF52266">
    <property type="entry name" value="SGNH hydrolase"/>
    <property type="match status" value="1"/>
</dbReference>
<keyword evidence="2" id="KW-0378">Hydrolase</keyword>
<dbReference type="OrthoDB" id="8215557at2"/>
<organism evidence="2 3">
    <name type="scientific">Cryobacterium arcticum</name>
    <dbReference type="NCBI Taxonomy" id="670052"/>
    <lineage>
        <taxon>Bacteria</taxon>
        <taxon>Bacillati</taxon>
        <taxon>Actinomycetota</taxon>
        <taxon>Actinomycetes</taxon>
        <taxon>Micrococcales</taxon>
        <taxon>Microbacteriaceae</taxon>
        <taxon>Cryobacterium</taxon>
    </lineage>
</organism>
<accession>A0A317ZS50</accession>
<dbReference type="InterPro" id="IPR013830">
    <property type="entry name" value="SGNH_hydro"/>
</dbReference>
<dbReference type="InterPro" id="IPR053140">
    <property type="entry name" value="GDSL_Rv0518-like"/>
</dbReference>
<evidence type="ECO:0000259" key="1">
    <source>
        <dbReference type="Pfam" id="PF13472"/>
    </source>
</evidence>
<dbReference type="RefSeq" id="WP_110126498.1">
    <property type="nucleotide sequence ID" value="NZ_QHLY01000009.1"/>
</dbReference>
<comment type="caution">
    <text evidence="2">The sequence shown here is derived from an EMBL/GenBank/DDBJ whole genome shotgun (WGS) entry which is preliminary data.</text>
</comment>
<dbReference type="Pfam" id="PF13472">
    <property type="entry name" value="Lipase_GDSL_2"/>
    <property type="match status" value="1"/>
</dbReference>
<dbReference type="EMBL" id="QHLY01000009">
    <property type="protein sequence ID" value="PXA70024.1"/>
    <property type="molecule type" value="Genomic_DNA"/>
</dbReference>
<dbReference type="Proteomes" id="UP000246722">
    <property type="component" value="Unassembled WGS sequence"/>
</dbReference>
<evidence type="ECO:0000313" key="3">
    <source>
        <dbReference type="Proteomes" id="UP000246722"/>
    </source>
</evidence>
<feature type="domain" description="SGNH hydrolase-type esterase" evidence="1">
    <location>
        <begin position="55"/>
        <end position="227"/>
    </location>
</feature>
<dbReference type="GO" id="GO:0016787">
    <property type="term" value="F:hydrolase activity"/>
    <property type="evidence" value="ECO:0007669"/>
    <property type="project" value="UniProtKB-KW"/>
</dbReference>
<dbReference type="Gene3D" id="3.40.50.1110">
    <property type="entry name" value="SGNH hydrolase"/>
    <property type="match status" value="1"/>
</dbReference>
<dbReference type="PANTHER" id="PTHR43784">
    <property type="entry name" value="GDSL-LIKE LIPASE/ACYLHYDROLASE, PUTATIVE (AFU_ORTHOLOGUE AFUA_2G00820)-RELATED"/>
    <property type="match status" value="1"/>
</dbReference>
<dbReference type="PANTHER" id="PTHR43784:SF2">
    <property type="entry name" value="GDSL-LIKE LIPASE_ACYLHYDROLASE, PUTATIVE (AFU_ORTHOLOGUE AFUA_2G00820)-RELATED"/>
    <property type="match status" value="1"/>
</dbReference>
<protein>
    <submittedName>
        <fullName evidence="2">SGNH/GDSL hydrolase family protein</fullName>
    </submittedName>
</protein>
<keyword evidence="3" id="KW-1185">Reference proteome</keyword>
<sequence>MSRGKLILLGILAIAVVVLTVMAVQGPRPGAPTAAAGPIPTFGTVTSDPHPVAAFVGDSYTTGTGATVKVKTRWTALVSAEMEWKEVNLGRGGTGYATTSGRSGCGKEYCPSFVEMIPEVLAVDPDVVFISGGRSDIRAWDADPSIVIAAITQTYADMRSAVPDARIIAVGPAVSGTVTQDAIDMDLAVESAATAVGAEFISLLNPSVLDASLLSGDRIHPNNAGHSAIARRIVEGLGTQ</sequence>
<dbReference type="CDD" id="cd00229">
    <property type="entry name" value="SGNH_hydrolase"/>
    <property type="match status" value="1"/>
</dbReference>
<evidence type="ECO:0000313" key="2">
    <source>
        <dbReference type="EMBL" id="PXA70024.1"/>
    </source>
</evidence>